<gene>
    <name evidence="3" type="ORF">NAV_LOCUS4566</name>
</gene>
<dbReference type="OrthoDB" id="21595at2759"/>
<dbReference type="PANTHER" id="PTHR47385:SF8">
    <property type="entry name" value="PROTEIN CBG16761"/>
    <property type="match status" value="1"/>
</dbReference>
<accession>A0A498SIM8</accession>
<sequence>MTFNLSEPEEFQPTLLILLVSSAALQLSHQDEEMREEFQCVTPRSNTENEQKPMKRKWNLEQLRAGDTFLSVQAATNKYDSQKGMTAPGMPRWNITKDKHLGFINSDRKSEEMLRAQYGSNQYASQKGLTPIGASRGQVLKVEYKKDWKTVTDKQSEKFIPKQSGDYGTATQSGERSMGSHRNQVPIIRGRLPRDRRSNGILCYQYGTNIFASQQGMNAPPGIGAVRQVTMEIEGLALTEDDLRKGTAFTPWYSGQNKFANQSGTGGFLKVRDVLPNSKGGKEIDKELKIRSEGIVPLQAGTNKLASQKGMTSFGTRRNVLLKQEWKKEWIEEYEQALREFEETRPPGSAPAADSFGYYKKKFEERKEVEENKIEAEVNEKEKNEEEEEVEKKSVKNEEEKDERDDKEEDEEEEEKDEEEEEEEEEEEGEEEEEEEEEEDEEE</sequence>
<feature type="region of interest" description="Disordered" evidence="2">
    <location>
        <begin position="367"/>
        <end position="443"/>
    </location>
</feature>
<dbReference type="PROSITE" id="PS51122">
    <property type="entry name" value="CALPONIN_2"/>
    <property type="match status" value="3"/>
</dbReference>
<comment type="similarity">
    <text evidence="1">Belongs to the calponin family.</text>
</comment>
<keyword evidence="4" id="KW-1185">Reference proteome</keyword>
<feature type="region of interest" description="Disordered" evidence="2">
    <location>
        <begin position="160"/>
        <end position="184"/>
    </location>
</feature>
<dbReference type="AlphaFoldDB" id="A0A498SIM8"/>
<dbReference type="Pfam" id="PF00402">
    <property type="entry name" value="Calponin"/>
    <property type="match status" value="4"/>
</dbReference>
<reference evidence="3 4" key="1">
    <citation type="submission" date="2018-08" db="EMBL/GenBank/DDBJ databases">
        <authorList>
            <person name="Laetsch R D."/>
            <person name="Stevens L."/>
            <person name="Kumar S."/>
            <person name="Blaxter L. M."/>
        </authorList>
    </citation>
    <scope>NUCLEOTIDE SEQUENCE [LARGE SCALE GENOMIC DNA]</scope>
</reference>
<proteinExistence type="inferred from homology"/>
<dbReference type="EMBL" id="UPTC01000691">
    <property type="protein sequence ID" value="VBB29775.1"/>
    <property type="molecule type" value="Genomic_DNA"/>
</dbReference>
<organism evidence="3 4">
    <name type="scientific">Acanthocheilonema viteae</name>
    <name type="common">Filarial nematode worm</name>
    <name type="synonym">Dipetalonema viteae</name>
    <dbReference type="NCBI Taxonomy" id="6277"/>
    <lineage>
        <taxon>Eukaryota</taxon>
        <taxon>Metazoa</taxon>
        <taxon>Ecdysozoa</taxon>
        <taxon>Nematoda</taxon>
        <taxon>Chromadorea</taxon>
        <taxon>Rhabditida</taxon>
        <taxon>Spirurina</taxon>
        <taxon>Spiruromorpha</taxon>
        <taxon>Filarioidea</taxon>
        <taxon>Onchocercidae</taxon>
        <taxon>Acanthocheilonema</taxon>
    </lineage>
</organism>
<dbReference type="InterPro" id="IPR000557">
    <property type="entry name" value="Calponin_repeat"/>
</dbReference>
<evidence type="ECO:0000256" key="1">
    <source>
        <dbReference type="ARBA" id="ARBA00009631"/>
    </source>
</evidence>
<evidence type="ECO:0000256" key="2">
    <source>
        <dbReference type="SAM" id="MobiDB-lite"/>
    </source>
</evidence>
<dbReference type="GO" id="GO:0015629">
    <property type="term" value="C:actin cytoskeleton"/>
    <property type="evidence" value="ECO:0007669"/>
    <property type="project" value="TreeGrafter"/>
</dbReference>
<feature type="compositionally biased region" description="Basic and acidic residues" evidence="2">
    <location>
        <begin position="367"/>
        <end position="399"/>
    </location>
</feature>
<dbReference type="InterPro" id="IPR050606">
    <property type="entry name" value="Calponin-like"/>
</dbReference>
<evidence type="ECO:0000313" key="4">
    <source>
        <dbReference type="Proteomes" id="UP000276991"/>
    </source>
</evidence>
<feature type="compositionally biased region" description="Polar residues" evidence="2">
    <location>
        <begin position="169"/>
        <end position="183"/>
    </location>
</feature>
<name>A0A498SIM8_ACAVI</name>
<dbReference type="PANTHER" id="PTHR47385">
    <property type="entry name" value="CALPONIN"/>
    <property type="match status" value="1"/>
</dbReference>
<feature type="compositionally biased region" description="Acidic residues" evidence="2">
    <location>
        <begin position="400"/>
        <end position="443"/>
    </location>
</feature>
<protein>
    <recommendedName>
        <fullName evidence="5">Calponin-homology (CH) domain-containing protein</fullName>
    </recommendedName>
</protein>
<dbReference type="GO" id="GO:0007015">
    <property type="term" value="P:actin filament organization"/>
    <property type="evidence" value="ECO:0007669"/>
    <property type="project" value="TreeGrafter"/>
</dbReference>
<dbReference type="Proteomes" id="UP000276991">
    <property type="component" value="Unassembled WGS sequence"/>
</dbReference>
<dbReference type="PROSITE" id="PS01052">
    <property type="entry name" value="CALPONIN_1"/>
    <property type="match status" value="1"/>
</dbReference>
<evidence type="ECO:0008006" key="5">
    <source>
        <dbReference type="Google" id="ProtNLM"/>
    </source>
</evidence>
<dbReference type="GO" id="GO:0051015">
    <property type="term" value="F:actin filament binding"/>
    <property type="evidence" value="ECO:0007669"/>
    <property type="project" value="TreeGrafter"/>
</dbReference>
<evidence type="ECO:0000313" key="3">
    <source>
        <dbReference type="EMBL" id="VBB29775.1"/>
    </source>
</evidence>